<sequence length="112" mass="11645">MEAADRGDINTMLDCMEPDAANMVRGLAGIAGGEFGIDAESVFLMAPGLMSIANAYGAGYGVDYDILDESISGGHATVTVNFSMSTGGTVQSGENSEIPLVKIKGRWYLAMS</sequence>
<dbReference type="EMBL" id="VSSQ01044457">
    <property type="protein sequence ID" value="MPM98283.1"/>
    <property type="molecule type" value="Genomic_DNA"/>
</dbReference>
<name>A0A645EBX9_9ZZZZ</name>
<organism evidence="1">
    <name type="scientific">bioreactor metagenome</name>
    <dbReference type="NCBI Taxonomy" id="1076179"/>
    <lineage>
        <taxon>unclassified sequences</taxon>
        <taxon>metagenomes</taxon>
        <taxon>ecological metagenomes</taxon>
    </lineage>
</organism>
<reference evidence="1" key="1">
    <citation type="submission" date="2019-08" db="EMBL/GenBank/DDBJ databases">
        <authorList>
            <person name="Kucharzyk K."/>
            <person name="Murdoch R.W."/>
            <person name="Higgins S."/>
            <person name="Loffler F."/>
        </authorList>
    </citation>
    <scope>NUCLEOTIDE SEQUENCE</scope>
</reference>
<evidence type="ECO:0000313" key="1">
    <source>
        <dbReference type="EMBL" id="MPM98283.1"/>
    </source>
</evidence>
<gene>
    <name evidence="1" type="ORF">SDC9_145468</name>
</gene>
<dbReference type="AlphaFoldDB" id="A0A645EBX9"/>
<proteinExistence type="predicted"/>
<accession>A0A645EBX9</accession>
<protein>
    <submittedName>
        <fullName evidence="1">Uncharacterized protein</fullName>
    </submittedName>
</protein>
<comment type="caution">
    <text evidence="1">The sequence shown here is derived from an EMBL/GenBank/DDBJ whole genome shotgun (WGS) entry which is preliminary data.</text>
</comment>